<dbReference type="GO" id="GO:0005737">
    <property type="term" value="C:cytoplasm"/>
    <property type="evidence" value="ECO:0007669"/>
    <property type="project" value="TreeGrafter"/>
</dbReference>
<evidence type="ECO:0000313" key="4">
    <source>
        <dbReference type="Proteomes" id="UP000283841"/>
    </source>
</evidence>
<keyword evidence="4" id="KW-1185">Reference proteome</keyword>
<dbReference type="InterPro" id="IPR023210">
    <property type="entry name" value="NADP_OxRdtase_dom"/>
</dbReference>
<dbReference type="InterPro" id="IPR036812">
    <property type="entry name" value="NAD(P)_OxRdtase_dom_sf"/>
</dbReference>
<keyword evidence="1" id="KW-0560">Oxidoreductase</keyword>
<dbReference type="InterPro" id="IPR050791">
    <property type="entry name" value="Aldo-Keto_reductase"/>
</dbReference>
<dbReference type="PANTHER" id="PTHR43625">
    <property type="entry name" value="AFLATOXIN B1 ALDEHYDE REDUCTASE"/>
    <property type="match status" value="1"/>
</dbReference>
<evidence type="ECO:0000259" key="2">
    <source>
        <dbReference type="Pfam" id="PF00248"/>
    </source>
</evidence>
<dbReference type="EMBL" id="RCNU01000002">
    <property type="protein sequence ID" value="RWQ97328.1"/>
    <property type="molecule type" value="Genomic_DNA"/>
</dbReference>
<proteinExistence type="predicted"/>
<dbReference type="GO" id="GO:0016491">
    <property type="term" value="F:oxidoreductase activity"/>
    <property type="evidence" value="ECO:0007669"/>
    <property type="project" value="UniProtKB-KW"/>
</dbReference>
<dbReference type="VEuPathDB" id="FungiDB:C8Q69DRAFT_131895"/>
<comment type="caution">
    <text evidence="3">The sequence shown here is derived from an EMBL/GenBank/DDBJ whole genome shotgun (WGS) entry which is preliminary data.</text>
</comment>
<organism evidence="3 4">
    <name type="scientific">Byssochlamys spectabilis</name>
    <name type="common">Paecilomyces variotii</name>
    <dbReference type="NCBI Taxonomy" id="264951"/>
    <lineage>
        <taxon>Eukaryota</taxon>
        <taxon>Fungi</taxon>
        <taxon>Dikarya</taxon>
        <taxon>Ascomycota</taxon>
        <taxon>Pezizomycotina</taxon>
        <taxon>Eurotiomycetes</taxon>
        <taxon>Eurotiomycetidae</taxon>
        <taxon>Eurotiales</taxon>
        <taxon>Thermoascaceae</taxon>
        <taxon>Paecilomyces</taxon>
    </lineage>
</organism>
<dbReference type="STRING" id="264951.A0A443HZQ8"/>
<reference evidence="3 4" key="1">
    <citation type="journal article" date="2018" name="Front. Microbiol.">
        <title>Genomic and genetic insights into a cosmopolitan fungus, Paecilomyces variotii (Eurotiales).</title>
        <authorList>
            <person name="Urquhart A.S."/>
            <person name="Mondo S.J."/>
            <person name="Makela M.R."/>
            <person name="Hane J.K."/>
            <person name="Wiebenga A."/>
            <person name="He G."/>
            <person name="Mihaltcheva S."/>
            <person name="Pangilinan J."/>
            <person name="Lipzen A."/>
            <person name="Barry K."/>
            <person name="de Vries R.P."/>
            <person name="Grigoriev I.V."/>
            <person name="Idnurm A."/>
        </authorList>
    </citation>
    <scope>NUCLEOTIDE SEQUENCE [LARGE SCALE GENOMIC DNA]</scope>
    <source>
        <strain evidence="3 4">CBS 101075</strain>
    </source>
</reference>
<evidence type="ECO:0000313" key="3">
    <source>
        <dbReference type="EMBL" id="RWQ97328.1"/>
    </source>
</evidence>
<gene>
    <name evidence="3" type="ORF">C8Q69DRAFT_131895</name>
</gene>
<dbReference type="RefSeq" id="XP_028486973.1">
    <property type="nucleotide sequence ID" value="XM_028625313.1"/>
</dbReference>
<dbReference type="Gene3D" id="3.20.20.100">
    <property type="entry name" value="NADP-dependent oxidoreductase domain"/>
    <property type="match status" value="1"/>
</dbReference>
<dbReference type="Proteomes" id="UP000283841">
    <property type="component" value="Unassembled WGS sequence"/>
</dbReference>
<feature type="domain" description="NADP-dependent oxidoreductase" evidence="2">
    <location>
        <begin position="20"/>
        <end position="315"/>
    </location>
</feature>
<evidence type="ECO:0000256" key="1">
    <source>
        <dbReference type="ARBA" id="ARBA00023002"/>
    </source>
</evidence>
<dbReference type="PANTHER" id="PTHR43625:SF40">
    <property type="entry name" value="ALDO-KETO REDUCTASE YAKC [NADP(+)]"/>
    <property type="match status" value="1"/>
</dbReference>
<accession>A0A443HZQ8</accession>
<sequence length="342" mass="38042">MVPKLPTRQLGKDGPQVVALGWGAMGLSRFYGPAKPDEERLKFLDYVHSTGLTNWDTSDMYGDSEDLLGKWFAQSGKRDEIFLATKFAVTKDKDGNFILRNDPPYVKEACETSLKRMGIKTIDLYYCHRMDGVTPIEKTVQAMAELKKEGKIRYLGLSECSAETLRRACKVHHISAVQVEYSPYSLDIESPRTKLLETARELGVAIVAYSPLCRGFLGGKIRSPDDFPEDDFRKTLPRFSKENFHKNIKLLDILNGIADKKGVHVSSLTLAWLMAQGDDIIPIPGTTSVENLDINVKALSIKLTPEESTEIRAAAENAEVVGDRYGPGLGDQVFADTPPLEE</sequence>
<name>A0A443HZQ8_BYSSP</name>
<protein>
    <submittedName>
        <fullName evidence="3">Putative aldo-keto reductase</fullName>
    </submittedName>
</protein>
<dbReference type="AlphaFoldDB" id="A0A443HZQ8"/>
<dbReference type="Pfam" id="PF00248">
    <property type="entry name" value="Aldo_ket_red"/>
    <property type="match status" value="1"/>
</dbReference>
<dbReference type="GeneID" id="39594590"/>
<dbReference type="SUPFAM" id="SSF51430">
    <property type="entry name" value="NAD(P)-linked oxidoreductase"/>
    <property type="match status" value="1"/>
</dbReference>